<dbReference type="EMBL" id="CAEQ01001956">
    <property type="protein sequence ID" value="CCD15566.1"/>
    <property type="molecule type" value="Genomic_DNA"/>
</dbReference>
<dbReference type="VEuPathDB" id="TriTrypDB:TcIL3000_0_60520"/>
<feature type="region of interest" description="Disordered" evidence="1">
    <location>
        <begin position="612"/>
        <end position="631"/>
    </location>
</feature>
<feature type="compositionally biased region" description="Basic and acidic residues" evidence="1">
    <location>
        <begin position="707"/>
        <end position="727"/>
    </location>
</feature>
<gene>
    <name evidence="2" type="ORF">TCIL3000_0_60520</name>
</gene>
<feature type="compositionally biased region" description="Polar residues" evidence="1">
    <location>
        <begin position="38"/>
        <end position="52"/>
    </location>
</feature>
<feature type="region of interest" description="Disordered" evidence="1">
    <location>
        <begin position="345"/>
        <end position="372"/>
    </location>
</feature>
<feature type="compositionally biased region" description="Basic residues" evidence="1">
    <location>
        <begin position="854"/>
        <end position="864"/>
    </location>
</feature>
<feature type="region of interest" description="Disordered" evidence="1">
    <location>
        <begin position="33"/>
        <end position="52"/>
    </location>
</feature>
<keyword evidence="3" id="KW-1185">Reference proteome</keyword>
<feature type="compositionally biased region" description="Polar residues" evidence="1">
    <location>
        <begin position="354"/>
        <end position="372"/>
    </location>
</feature>
<protein>
    <submittedName>
        <fullName evidence="2">WGS project CAEQ00000000 data, annotated contig 2442</fullName>
    </submittedName>
</protein>
<feature type="compositionally biased region" description="Basic residues" evidence="1">
    <location>
        <begin position="728"/>
        <end position="737"/>
    </location>
</feature>
<reference evidence="3" key="1">
    <citation type="submission" date="2011-07" db="EMBL/GenBank/DDBJ databases">
        <title>Divergent evolution of antigenic variation in African trypanosomes.</title>
        <authorList>
            <person name="Jackson A.P."/>
            <person name="Berry A."/>
            <person name="Allison H.C."/>
            <person name="Burton P."/>
            <person name="Anderson J."/>
            <person name="Aslett M."/>
            <person name="Brown R."/>
            <person name="Corton N."/>
            <person name="Harris D."/>
            <person name="Hauser H."/>
            <person name="Gamble J."/>
            <person name="Gilderthorp R."/>
            <person name="McQuillan J."/>
            <person name="Quail M.A."/>
            <person name="Sanders M."/>
            <person name="Van Tonder A."/>
            <person name="Ginger M.L."/>
            <person name="Donelson J.E."/>
            <person name="Field M.C."/>
            <person name="Barry J.D."/>
            <person name="Berriman M."/>
            <person name="Hertz-Fowler C."/>
        </authorList>
    </citation>
    <scope>NUCLEOTIDE SEQUENCE [LARGE SCALE GENOMIC DNA]</scope>
    <source>
        <strain evidence="3">IL3000</strain>
    </source>
</reference>
<name>F9WE60_TRYCI</name>
<sequence>MLRLCFQRNPLLQSLVRCSHRHCRSLAFGRSRSVSSSPQLSTHESDCVSAQSPPDVPLGRCRDESNGACAAPPPSSRTFSKALLPHCDGVHPLKWREPRAESQTDLWELSRMLFSLKNHNTCAVTCIDAERRLQGMRLLPNWAVDKLFRSNDWVTQVQENGERAPLYRNVVGKHRIMRHMLNTFVSNRDLWCDELAELLQLVVRKNSRLMDNKRFHKKEAQSTKAAADKPCRNQPSQVSVSDVDSAIDGIDNIDFVNFWRALREIIDCTSFYSYGLQDALWEFSHYQRSSLENPEELWHIFVAFQRNTWAPSLAKGPQFSSHDLFSVLTEAEFKEVAVTESVEAAEGGECSEEVSGNVTSESSEPPDCTSQVTQQPVIKELKEFDCEGEYNHYVNDAQFMRLIEPAVVTYTEHGISPNADRVLPAMLSKGSAQSTNCRPLWGEGRGIVNPANGEMEDPHLTQLWELFQKMRLDELIDIHRIGCGRFEVLQEEVWMDVVVRRALLLLFFARDEVRAITPPAVTYRRLSSLHNELLFLSTWLLDSSRGKISQPTQPLPFEELPLHTQLSYSCFGQLHAPRHGCLYSLPKSAATPEELYQQYCKMYPALNDTDAAESTRNGAENPETQSNDTLVTTEGRFLARYECLNDLQKSALRFPFSDDLFFSTQKAVETRFETDLFEGGAFPDAPESQTSDANEKEEATSGVAAPRKQEDRRRKPKLNAREKDKKLRGGRPRKVKSSHSGDKSGSTQKHKRAHKSMDKTSKKRRGRSKETEFAGDTSEEMFYPTADSEFPRRDTQLVEGYTDDETLTFGDVSPKKKRKPEVGVQNSSSRLADTRHAVDAVATDGSAAADLVPKQRRGRPRKIK</sequence>
<dbReference type="AlphaFoldDB" id="F9WE60"/>
<comment type="caution">
    <text evidence="2">The sequence shown here is derived from an EMBL/GenBank/DDBJ whole genome shotgun (WGS) entry which is preliminary data.</text>
</comment>
<evidence type="ECO:0000313" key="3">
    <source>
        <dbReference type="Proteomes" id="UP000000702"/>
    </source>
</evidence>
<proteinExistence type="predicted"/>
<evidence type="ECO:0000313" key="2">
    <source>
        <dbReference type="EMBL" id="CCD15566.1"/>
    </source>
</evidence>
<reference evidence="2 3" key="2">
    <citation type="journal article" date="2012" name="Proc. Natl. Acad. Sci. U.S.A.">
        <title>Antigenic diversity is generated by distinct evolutionary mechanisms in African trypanosome species.</title>
        <authorList>
            <person name="Jackson A.P."/>
            <person name="Berry A."/>
            <person name="Aslett M."/>
            <person name="Allison H.C."/>
            <person name="Burton P."/>
            <person name="Vavrova-Anderson J."/>
            <person name="Brown R."/>
            <person name="Browne H."/>
            <person name="Corton N."/>
            <person name="Hauser H."/>
            <person name="Gamble J."/>
            <person name="Gilderthorp R."/>
            <person name="Marcello L."/>
            <person name="McQuillan J."/>
            <person name="Otto T.D."/>
            <person name="Quail M.A."/>
            <person name="Sanders M.J."/>
            <person name="van Tonder A."/>
            <person name="Ginger M.L."/>
            <person name="Field M.C."/>
            <person name="Barry J.D."/>
            <person name="Hertz-Fowler C."/>
            <person name="Berriman M."/>
        </authorList>
    </citation>
    <scope>NUCLEOTIDE SEQUENCE [LARGE SCALE GENOMIC DNA]</scope>
    <source>
        <strain evidence="2 3">IL3000</strain>
    </source>
</reference>
<dbReference type="Proteomes" id="UP000000702">
    <property type="component" value="Unassembled WGS sequence"/>
</dbReference>
<accession>F9WE60</accession>
<evidence type="ECO:0000256" key="1">
    <source>
        <dbReference type="SAM" id="MobiDB-lite"/>
    </source>
</evidence>
<feature type="region of interest" description="Disordered" evidence="1">
    <location>
        <begin position="678"/>
        <end position="864"/>
    </location>
</feature>
<organism evidence="2 3">
    <name type="scientific">Trypanosoma congolense (strain IL3000)</name>
    <dbReference type="NCBI Taxonomy" id="1068625"/>
    <lineage>
        <taxon>Eukaryota</taxon>
        <taxon>Discoba</taxon>
        <taxon>Euglenozoa</taxon>
        <taxon>Kinetoplastea</taxon>
        <taxon>Metakinetoplastina</taxon>
        <taxon>Trypanosomatida</taxon>
        <taxon>Trypanosomatidae</taxon>
        <taxon>Trypanosoma</taxon>
        <taxon>Nannomonas</taxon>
    </lineage>
</organism>